<dbReference type="InterPro" id="IPR022496">
    <property type="entry name" value="T6A_TsaB"/>
</dbReference>
<dbReference type="EC" id="2.3.1.234" evidence="2"/>
<dbReference type="NCBIfam" id="TIGR03725">
    <property type="entry name" value="T6A_YeaZ"/>
    <property type="match status" value="1"/>
</dbReference>
<accession>A0ABY8BYC8</accession>
<evidence type="ECO:0000259" key="1">
    <source>
        <dbReference type="Pfam" id="PF00814"/>
    </source>
</evidence>
<dbReference type="Pfam" id="PF00814">
    <property type="entry name" value="TsaD"/>
    <property type="match status" value="1"/>
</dbReference>
<reference evidence="2 3" key="1">
    <citation type="submission" date="2023-03" db="EMBL/GenBank/DDBJ databases">
        <title>Genome sequence of Microbacterium sp. KACC 23027.</title>
        <authorList>
            <person name="Kim S."/>
            <person name="Heo J."/>
            <person name="Kwon S.-W."/>
        </authorList>
    </citation>
    <scope>NUCLEOTIDE SEQUENCE [LARGE SCALE GENOMIC DNA]</scope>
    <source>
        <strain evidence="2 3">KACC 23027</strain>
    </source>
</reference>
<evidence type="ECO:0000313" key="2">
    <source>
        <dbReference type="EMBL" id="WEG08122.1"/>
    </source>
</evidence>
<dbReference type="RefSeq" id="WP_275277459.1">
    <property type="nucleotide sequence ID" value="NZ_CP119108.1"/>
</dbReference>
<keyword evidence="2" id="KW-0012">Acyltransferase</keyword>
<proteinExistence type="predicted"/>
<dbReference type="SUPFAM" id="SSF53067">
    <property type="entry name" value="Actin-like ATPase domain"/>
    <property type="match status" value="1"/>
</dbReference>
<dbReference type="InterPro" id="IPR043129">
    <property type="entry name" value="ATPase_NBD"/>
</dbReference>
<keyword evidence="3" id="KW-1185">Reference proteome</keyword>
<dbReference type="GO" id="GO:0061711">
    <property type="term" value="F:tRNA N(6)-L-threonylcarbamoyladenine synthase activity"/>
    <property type="evidence" value="ECO:0007669"/>
    <property type="project" value="UniProtKB-EC"/>
</dbReference>
<evidence type="ECO:0000313" key="3">
    <source>
        <dbReference type="Proteomes" id="UP001214553"/>
    </source>
</evidence>
<dbReference type="InterPro" id="IPR000905">
    <property type="entry name" value="Gcp-like_dom"/>
</dbReference>
<sequence length="271" mass="27783">MILGIDTSLGTTVAVIEEDGVARAQADSADPLAHAEVIGTLLEQVVGPWHPGPSSVQAASAHKTVERTSNRRRFDVQSPNSYEFDAGAADAGAFDAGAADAGEAAAARAGEITHVAAGMGPGPFTGLRIGIAAARAFALGRGIPVVPVVSHDAIALEMLLLDAMRDAATPRFAVVTDARRREVAYSVYEGLDDDGLPVRSTGPALAPRDEIDAVLAQAGAERRDATAVSGMMLALAAARALAAGREIGPHDALYLRSPDVALPAARKKVGL</sequence>
<organism evidence="2 3">
    <name type="scientific">Microbacterium horticulturae</name>
    <dbReference type="NCBI Taxonomy" id="3028316"/>
    <lineage>
        <taxon>Bacteria</taxon>
        <taxon>Bacillati</taxon>
        <taxon>Actinomycetota</taxon>
        <taxon>Actinomycetes</taxon>
        <taxon>Micrococcales</taxon>
        <taxon>Microbacteriaceae</taxon>
        <taxon>Microbacterium</taxon>
    </lineage>
</organism>
<dbReference type="EMBL" id="CP119108">
    <property type="protein sequence ID" value="WEG08122.1"/>
    <property type="molecule type" value="Genomic_DNA"/>
</dbReference>
<feature type="domain" description="Gcp-like" evidence="1">
    <location>
        <begin position="104"/>
        <end position="191"/>
    </location>
</feature>
<gene>
    <name evidence="2" type="primary">tsaB</name>
    <name evidence="2" type="ORF">PU630_12860</name>
</gene>
<dbReference type="Gene3D" id="3.30.420.40">
    <property type="match status" value="1"/>
</dbReference>
<dbReference type="Proteomes" id="UP001214553">
    <property type="component" value="Chromosome"/>
</dbReference>
<name>A0ABY8BYC8_9MICO</name>
<protein>
    <submittedName>
        <fullName evidence="2">tRNA (Adenosine(37)-N6)-threonylcarbamoyltransferase complex dimerization subunit type 1 TsaB</fullName>
        <ecNumber evidence="2">2.3.1.234</ecNumber>
    </submittedName>
</protein>
<keyword evidence="2" id="KW-0808">Transferase</keyword>